<evidence type="ECO:0000256" key="5">
    <source>
        <dbReference type="ARBA" id="ARBA00022801"/>
    </source>
</evidence>
<feature type="domain" description="Tyrosine-protein phosphatase" evidence="10">
    <location>
        <begin position="302"/>
        <end position="443"/>
    </location>
</feature>
<dbReference type="OrthoDB" id="5779068at2759"/>
<feature type="compositionally biased region" description="Basic and acidic residues" evidence="9">
    <location>
        <begin position="16"/>
        <end position="26"/>
    </location>
</feature>
<dbReference type="InterPro" id="IPR020422">
    <property type="entry name" value="TYR_PHOSPHATASE_DUAL_dom"/>
</dbReference>
<feature type="compositionally biased region" description="Basic and acidic residues" evidence="9">
    <location>
        <begin position="642"/>
        <end position="656"/>
    </location>
</feature>
<feature type="compositionally biased region" description="Low complexity" evidence="9">
    <location>
        <begin position="850"/>
        <end position="861"/>
    </location>
</feature>
<dbReference type="Pfam" id="PF23040">
    <property type="entry name" value="PH_SSH1-like_1st"/>
    <property type="match status" value="1"/>
</dbReference>
<evidence type="ECO:0000313" key="13">
    <source>
        <dbReference type="EMBL" id="CAG4989630.1"/>
    </source>
</evidence>
<dbReference type="InterPro" id="IPR014876">
    <property type="entry name" value="DEK_C"/>
</dbReference>
<comment type="catalytic activity">
    <reaction evidence="8">
        <text>O-phospho-L-threonyl-[protein] + H2O = L-threonyl-[protein] + phosphate</text>
        <dbReference type="Rhea" id="RHEA:47004"/>
        <dbReference type="Rhea" id="RHEA-COMP:11060"/>
        <dbReference type="Rhea" id="RHEA-COMP:11605"/>
        <dbReference type="ChEBI" id="CHEBI:15377"/>
        <dbReference type="ChEBI" id="CHEBI:30013"/>
        <dbReference type="ChEBI" id="CHEBI:43474"/>
        <dbReference type="ChEBI" id="CHEBI:61977"/>
        <dbReference type="EC" id="3.1.3.16"/>
    </reaction>
</comment>
<dbReference type="FunFam" id="3.90.190.10:FF:000004">
    <property type="entry name" value="Protein phosphatase Slingshot homolog 2"/>
    <property type="match status" value="1"/>
</dbReference>
<dbReference type="GO" id="GO:0030837">
    <property type="term" value="P:negative regulation of actin filament polymerization"/>
    <property type="evidence" value="ECO:0007669"/>
    <property type="project" value="InterPro"/>
</dbReference>
<feature type="region of interest" description="Disordered" evidence="9">
    <location>
        <begin position="730"/>
        <end position="795"/>
    </location>
</feature>
<dbReference type="EMBL" id="CAJQZP010000851">
    <property type="protein sequence ID" value="CAG4989630.1"/>
    <property type="molecule type" value="Genomic_DNA"/>
</dbReference>
<organism evidence="13 14">
    <name type="scientific">Parnassius apollo</name>
    <name type="common">Apollo butterfly</name>
    <name type="synonym">Papilio apollo</name>
    <dbReference type="NCBI Taxonomy" id="110799"/>
    <lineage>
        <taxon>Eukaryota</taxon>
        <taxon>Metazoa</taxon>
        <taxon>Ecdysozoa</taxon>
        <taxon>Arthropoda</taxon>
        <taxon>Hexapoda</taxon>
        <taxon>Insecta</taxon>
        <taxon>Pterygota</taxon>
        <taxon>Neoptera</taxon>
        <taxon>Endopterygota</taxon>
        <taxon>Lepidoptera</taxon>
        <taxon>Glossata</taxon>
        <taxon>Ditrysia</taxon>
        <taxon>Papilionoidea</taxon>
        <taxon>Papilionidae</taxon>
        <taxon>Parnassiinae</taxon>
        <taxon>Parnassini</taxon>
        <taxon>Parnassius</taxon>
        <taxon>Parnassius</taxon>
    </lineage>
</organism>
<dbReference type="PANTHER" id="PTHR45864:SF2">
    <property type="entry name" value="PROTEIN PHOSPHATASE SLINGSHOT"/>
    <property type="match status" value="1"/>
</dbReference>
<dbReference type="InterPro" id="IPR043588">
    <property type="entry name" value="SSH-N"/>
</dbReference>
<dbReference type="PROSITE" id="PS00383">
    <property type="entry name" value="TYR_PHOSPHATASE_1"/>
    <property type="match status" value="1"/>
</dbReference>
<evidence type="ECO:0000259" key="12">
    <source>
        <dbReference type="PROSITE" id="PS51998"/>
    </source>
</evidence>
<keyword evidence="7" id="KW-0206">Cytoskeleton</keyword>
<feature type="domain" description="DEK-C" evidence="12">
    <location>
        <begin position="243"/>
        <end position="298"/>
    </location>
</feature>
<keyword evidence="5" id="KW-0378">Hydrolase</keyword>
<evidence type="ECO:0000256" key="6">
    <source>
        <dbReference type="ARBA" id="ARBA00022912"/>
    </source>
</evidence>
<evidence type="ECO:0000256" key="9">
    <source>
        <dbReference type="SAM" id="MobiDB-lite"/>
    </source>
</evidence>
<feature type="region of interest" description="Disordered" evidence="9">
    <location>
        <begin position="627"/>
        <end position="658"/>
    </location>
</feature>
<evidence type="ECO:0000256" key="3">
    <source>
        <dbReference type="ARBA" id="ARBA00013081"/>
    </source>
</evidence>
<feature type="region of interest" description="Disordered" evidence="9">
    <location>
        <begin position="1"/>
        <end position="32"/>
    </location>
</feature>
<dbReference type="InterPro" id="IPR000387">
    <property type="entry name" value="Tyr_Pase_dom"/>
</dbReference>
<evidence type="ECO:0000313" key="14">
    <source>
        <dbReference type="Proteomes" id="UP000691718"/>
    </source>
</evidence>
<dbReference type="SMART" id="SM00195">
    <property type="entry name" value="DSPc"/>
    <property type="match status" value="1"/>
</dbReference>
<dbReference type="InterPro" id="IPR000340">
    <property type="entry name" value="Dual-sp_phosphatase_cat-dom"/>
</dbReference>
<dbReference type="EC" id="3.1.3.16" evidence="3"/>
<protein>
    <recommendedName>
        <fullName evidence="3">protein-serine/threonine phosphatase</fullName>
        <ecNumber evidence="3">3.1.3.16</ecNumber>
    </recommendedName>
</protein>
<dbReference type="GO" id="GO:0005856">
    <property type="term" value="C:cytoskeleton"/>
    <property type="evidence" value="ECO:0007669"/>
    <property type="project" value="UniProtKB-SubCell"/>
</dbReference>
<comment type="similarity">
    <text evidence="2">Belongs to the protein-tyrosine phosphatase family.</text>
</comment>
<proteinExistence type="inferred from homology"/>
<name>A0A8S3WXZ7_PARAO</name>
<evidence type="ECO:0000259" key="11">
    <source>
        <dbReference type="PROSITE" id="PS50056"/>
    </source>
</evidence>
<feature type="region of interest" description="Disordered" evidence="9">
    <location>
        <begin position="813"/>
        <end position="942"/>
    </location>
</feature>
<sequence length="942" mass="104938">MALVTIRRTPSVQTPRKTDDDEKTSEANEDDIGNRISKSLNECYFANKGAALVLGSTEYGCAESRRLPAPPIPQPDIHHHLRAMFYLVRPEETLKMAVKLESAHAGRTRYLVVVCRNDEAALLGIDCNERITVGLVLRVLADTSIKLDGDGGFSVCVCNRQHIFKPVSVQAMWSALQTLHRASGRARELNHFAGGASHGWCAYYEARVDSDRSCLNEWHAMDCLESRRPPSPDSLRHKPRERDETERVIRCTLKEIMMTVDLDEVTSKVIRGRLEDELDMDLAEYKSFIDQEMLTILGQMDAPTEIFDHVYLGSEWNASNLEELQRNGVSHILNVTREIDNFFPGMFDYLNIRVYDDEKTDLLKHWDNTFKYISKARNEGSKVLVHCKMGISRSASVVIAYAMKAFNWNFDKALKHVKAKRNCIKPNTNFLSQLETYQGILQAMKNKEKLQRSKSETNLKSPKTASKIENKIMDPTPLVLALTGSYSGRPRSWSPDTKLASELLPPTSVSLENLASETRHMLMPCANGSYSVSPNQIIRLKEEKEETALSVKHIVNEIESAASIDRRDISRRYQRLNFGNPNEALSSRSPEGSIGLPAQIVDITGKQSQASPLRNLGDKCSHSDVEADKIHTWDPGEAPWSRGDESRNGNDSDNIMKSDSGIIDVKMKTSDAFSNFIDRNIDCDDRRINEDDVPPPSRQSSWSSFDSAVVPDLSRHSSWGSYDTRSARPQVVIREDPVKKSKDRGDERSEKSVDSIPPPKSGSDLGIISEHSEPRGARRGGPREPDISANERKFNETCAILKELARMERARDRGASTWGGRLSASAPADTWLRAAPRRRRLAAASHPDLPRAAPAATAAQPRARRPRQQPQEGIRGEAGGRTGAARRDARPRGRVAAARRGLLREGAGGALRPAGPADRIAVQEVPADGGRRARSAQLVLRG</sequence>
<dbReference type="GO" id="GO:0004722">
    <property type="term" value="F:protein serine/threonine phosphatase activity"/>
    <property type="evidence" value="ECO:0007669"/>
    <property type="project" value="UniProtKB-EC"/>
</dbReference>
<dbReference type="PANTHER" id="PTHR45864">
    <property type="entry name" value="SLINGSHOT PROTEIN PHOSPHATASE HOMOLOG"/>
    <property type="match status" value="1"/>
</dbReference>
<feature type="region of interest" description="Disordered" evidence="9">
    <location>
        <begin position="686"/>
        <end position="705"/>
    </location>
</feature>
<comment type="subcellular location">
    <subcellularLocation>
        <location evidence="1">Cytoplasm</location>
        <location evidence="1">Cytoskeleton</location>
    </subcellularLocation>
</comment>
<dbReference type="InterPro" id="IPR043587">
    <property type="entry name" value="Phosphatase_SSH-like"/>
</dbReference>
<evidence type="ECO:0000259" key="10">
    <source>
        <dbReference type="PROSITE" id="PS50054"/>
    </source>
</evidence>
<dbReference type="PROSITE" id="PS51998">
    <property type="entry name" value="DEK_C"/>
    <property type="match status" value="1"/>
</dbReference>
<feature type="compositionally biased region" description="Basic and acidic residues" evidence="9">
    <location>
        <begin position="770"/>
        <end position="795"/>
    </location>
</feature>
<feature type="domain" description="Tyrosine specific protein phosphatases" evidence="11">
    <location>
        <begin position="364"/>
        <end position="421"/>
    </location>
</feature>
<feature type="compositionally biased region" description="Basic and acidic residues" evidence="9">
    <location>
        <begin position="733"/>
        <end position="753"/>
    </location>
</feature>
<evidence type="ECO:0000256" key="1">
    <source>
        <dbReference type="ARBA" id="ARBA00004245"/>
    </source>
</evidence>
<keyword evidence="4" id="KW-0963">Cytoplasm</keyword>
<gene>
    <name evidence="13" type="ORF">PAPOLLO_LOCUS11852</name>
</gene>
<dbReference type="InterPro" id="IPR016130">
    <property type="entry name" value="Tyr_Pase_AS"/>
</dbReference>
<dbReference type="Pfam" id="PF00782">
    <property type="entry name" value="DSPc"/>
    <property type="match status" value="1"/>
</dbReference>
<dbReference type="PROSITE" id="PS50054">
    <property type="entry name" value="TYR_PHOSPHATASE_DUAL"/>
    <property type="match status" value="1"/>
</dbReference>
<dbReference type="AlphaFoldDB" id="A0A8S3WXZ7"/>
<comment type="caution">
    <text evidence="13">The sequence shown here is derived from an EMBL/GenBank/DDBJ whole genome shotgun (WGS) entry which is preliminary data.</text>
</comment>
<evidence type="ECO:0000256" key="8">
    <source>
        <dbReference type="ARBA" id="ARBA00048336"/>
    </source>
</evidence>
<dbReference type="Proteomes" id="UP000691718">
    <property type="component" value="Unassembled WGS sequence"/>
</dbReference>
<evidence type="ECO:0000256" key="4">
    <source>
        <dbReference type="ARBA" id="ARBA00022490"/>
    </source>
</evidence>
<reference evidence="13" key="1">
    <citation type="submission" date="2021-04" db="EMBL/GenBank/DDBJ databases">
        <authorList>
            <person name="Tunstrom K."/>
        </authorList>
    </citation>
    <scope>NUCLEOTIDE SEQUENCE</scope>
</reference>
<dbReference type="Pfam" id="PF08766">
    <property type="entry name" value="DEK_C"/>
    <property type="match status" value="1"/>
</dbReference>
<accession>A0A8S3WXZ7</accession>
<dbReference type="GO" id="GO:0003779">
    <property type="term" value="F:actin binding"/>
    <property type="evidence" value="ECO:0007669"/>
    <property type="project" value="InterPro"/>
</dbReference>
<keyword evidence="6" id="KW-0904">Protein phosphatase</keyword>
<dbReference type="CDD" id="cd14513">
    <property type="entry name" value="DSP_slingshot"/>
    <property type="match status" value="1"/>
</dbReference>
<evidence type="ECO:0000256" key="7">
    <source>
        <dbReference type="ARBA" id="ARBA00023212"/>
    </source>
</evidence>
<dbReference type="PROSITE" id="PS50056">
    <property type="entry name" value="TYR_PHOSPHATASE_2"/>
    <property type="match status" value="1"/>
</dbReference>
<keyword evidence="14" id="KW-1185">Reference proteome</keyword>
<evidence type="ECO:0000256" key="2">
    <source>
        <dbReference type="ARBA" id="ARBA00009580"/>
    </source>
</evidence>